<feature type="transmembrane region" description="Helical" evidence="1">
    <location>
        <begin position="20"/>
        <end position="42"/>
    </location>
</feature>
<feature type="transmembrane region" description="Helical" evidence="1">
    <location>
        <begin position="54"/>
        <end position="77"/>
    </location>
</feature>
<gene>
    <name evidence="2" type="ORF">BN1804_01356</name>
</gene>
<sequence>MKYWTPPYNPPHWVNKPFPLLTVSSTILFINLICFFILKFIIKINFNSYIISHDGVILSSVIFLISLLLVSSYTLFWEVKKTLYIYWCFWQADLLTKWIKLKQDKLYLIYSNIISNNSSIISKFDNENTFEKTKSNNKLIDLERENIVGEERVFYIVKLLTNSIKDIKISKNENYLIIINSLFEQSDFIKNKLESFFDNYLNNYEIIFQKKPNYSKQLSLIRNRKLTTFIFSINNYSLSTNEENEFASLIILSHNQEKGFLKLFQPMPFNMDNIDESIKTMTLIQQQSNKDIKQVNFIDIEEVNSSNILIKLRNEKSYQLSLESYPQGYFFNEYIDNYKELSIYHLVALISLSKFRKNSQILFYKLDGIYYCQTIGTKKSYIKNHYANIPKSLFPIGTVFVGFFTFISVVIKNIIENVEFDNERIIIISTSFLFTIIIISVIKKIYINFYWKFYFLKTLNKKWNL</sequence>
<organism evidence="2 3">
    <name type="scientific">Proteus penneri</name>
    <dbReference type="NCBI Taxonomy" id="102862"/>
    <lineage>
        <taxon>Bacteria</taxon>
        <taxon>Pseudomonadati</taxon>
        <taxon>Pseudomonadota</taxon>
        <taxon>Gammaproteobacteria</taxon>
        <taxon>Enterobacterales</taxon>
        <taxon>Morganellaceae</taxon>
        <taxon>Proteus</taxon>
    </lineage>
</organism>
<proteinExistence type="predicted"/>
<dbReference type="RefSeq" id="WP_072063442.1">
    <property type="nucleotide sequence ID" value="NZ_CVRY01000002.1"/>
</dbReference>
<evidence type="ECO:0000313" key="2">
    <source>
        <dbReference type="EMBL" id="CRL61199.1"/>
    </source>
</evidence>
<keyword evidence="1" id="KW-0812">Transmembrane</keyword>
<evidence type="ECO:0000313" key="3">
    <source>
        <dbReference type="Proteomes" id="UP000183920"/>
    </source>
</evidence>
<dbReference type="Proteomes" id="UP000183920">
    <property type="component" value="Unassembled WGS sequence"/>
</dbReference>
<protein>
    <submittedName>
        <fullName evidence="2">Uncharacterized protein</fullName>
    </submittedName>
</protein>
<evidence type="ECO:0000256" key="1">
    <source>
        <dbReference type="SAM" id="Phobius"/>
    </source>
</evidence>
<reference evidence="3" key="1">
    <citation type="submission" date="2015-06" db="EMBL/GenBank/DDBJ databases">
        <authorList>
            <person name="Urmite Genomes"/>
        </authorList>
    </citation>
    <scope>NUCLEOTIDE SEQUENCE [LARGE SCALE GENOMIC DNA]</scope>
    <source>
        <strain evidence="3">CSUR P1867</strain>
    </source>
</reference>
<keyword evidence="1" id="KW-0472">Membrane</keyword>
<feature type="transmembrane region" description="Helical" evidence="1">
    <location>
        <begin position="393"/>
        <end position="412"/>
    </location>
</feature>
<name>A0A0G4Q6E6_9GAMM</name>
<feature type="transmembrane region" description="Helical" evidence="1">
    <location>
        <begin position="83"/>
        <end position="99"/>
    </location>
</feature>
<accession>A0A0G4Q6E6</accession>
<dbReference type="EMBL" id="CVRY01000002">
    <property type="protein sequence ID" value="CRL61199.1"/>
    <property type="molecule type" value="Genomic_DNA"/>
</dbReference>
<keyword evidence="1" id="KW-1133">Transmembrane helix</keyword>
<feature type="transmembrane region" description="Helical" evidence="1">
    <location>
        <begin position="424"/>
        <end position="442"/>
    </location>
</feature>
<dbReference type="AlphaFoldDB" id="A0A0G4Q6E6"/>